<protein>
    <submittedName>
        <fullName evidence="4">Urease accessory protein F</fullName>
    </submittedName>
</protein>
<dbReference type="AlphaFoldDB" id="A0A9Q0YEB3"/>
<keyword evidence="1" id="KW-0996">Nickel insertion</keyword>
<dbReference type="GO" id="GO:0016151">
    <property type="term" value="F:nickel cation binding"/>
    <property type="evidence" value="ECO:0007669"/>
    <property type="project" value="InterPro"/>
</dbReference>
<dbReference type="PANTHER" id="PTHR33620:SF1">
    <property type="entry name" value="UREASE ACCESSORY PROTEIN F"/>
    <property type="match status" value="1"/>
</dbReference>
<dbReference type="Gene3D" id="1.10.4190.10">
    <property type="entry name" value="Urease accessory protein UreF"/>
    <property type="match status" value="1"/>
</dbReference>
<reference evidence="4" key="1">
    <citation type="submission" date="2021-10" db="EMBL/GenBank/DDBJ databases">
        <title>Tropical sea cucumber genome reveals ecological adaptation and Cuvierian tubules defense mechanism.</title>
        <authorList>
            <person name="Chen T."/>
        </authorList>
    </citation>
    <scope>NUCLEOTIDE SEQUENCE</scope>
    <source>
        <strain evidence="4">Nanhai2018</strain>
        <tissue evidence="4">Muscle</tissue>
    </source>
</reference>
<keyword evidence="5" id="KW-1185">Reference proteome</keyword>
<accession>A0A9Q0YEB3</accession>
<comment type="caution">
    <text evidence="4">The sequence shown here is derived from an EMBL/GenBank/DDBJ whole genome shotgun (WGS) entry which is preliminary data.</text>
</comment>
<sequence length="241" mass="26511">MEIKEALASPDAAFNSPQCRLSTIMQLSDSGFPTGGFSHSCGYEAAYRLGHVKNVKQMKDFLMGILENAGSQSLPVLRAAYDCSDDLVRVAEVDRFCDVSLNNHVAKKASVQQGKSILSTASETFPQNGIKVLKNAVKEGSLIGHQAVVFGCLCSYLNISLNDTAEIFLFNQLRTVVASTVRLGNIGPLEAQRVQFELQQLIPEIITRFIDVSLEDSCITFPLVDLFQNCHDTLFSKMFYS</sequence>
<evidence type="ECO:0000256" key="2">
    <source>
        <dbReference type="ARBA" id="ARBA00023186"/>
    </source>
</evidence>
<dbReference type="PANTHER" id="PTHR33620">
    <property type="entry name" value="UREASE ACCESSORY PROTEIN F"/>
    <property type="match status" value="1"/>
</dbReference>
<keyword evidence="2" id="KW-0143">Chaperone</keyword>
<comment type="similarity">
    <text evidence="3">Belongs to the UreF family.</text>
</comment>
<dbReference type="EMBL" id="JAIZAY010000022">
    <property type="protein sequence ID" value="KAJ8020800.1"/>
    <property type="molecule type" value="Genomic_DNA"/>
</dbReference>
<evidence type="ECO:0000313" key="5">
    <source>
        <dbReference type="Proteomes" id="UP001152320"/>
    </source>
</evidence>
<gene>
    <name evidence="4" type="ORF">HOLleu_40486</name>
</gene>
<proteinExistence type="inferred from homology"/>
<organism evidence="4 5">
    <name type="scientific">Holothuria leucospilota</name>
    <name type="common">Black long sea cucumber</name>
    <name type="synonym">Mertensiothuria leucospilota</name>
    <dbReference type="NCBI Taxonomy" id="206669"/>
    <lineage>
        <taxon>Eukaryota</taxon>
        <taxon>Metazoa</taxon>
        <taxon>Echinodermata</taxon>
        <taxon>Eleutherozoa</taxon>
        <taxon>Echinozoa</taxon>
        <taxon>Holothuroidea</taxon>
        <taxon>Aspidochirotacea</taxon>
        <taxon>Aspidochirotida</taxon>
        <taxon>Holothuriidae</taxon>
        <taxon>Holothuria</taxon>
    </lineage>
</organism>
<dbReference type="InterPro" id="IPR038277">
    <property type="entry name" value="UreF_sf"/>
</dbReference>
<name>A0A9Q0YEB3_HOLLE</name>
<dbReference type="Pfam" id="PF01730">
    <property type="entry name" value="UreF"/>
    <property type="match status" value="1"/>
</dbReference>
<evidence type="ECO:0000256" key="1">
    <source>
        <dbReference type="ARBA" id="ARBA00022988"/>
    </source>
</evidence>
<dbReference type="OrthoDB" id="2550922at2759"/>
<dbReference type="InterPro" id="IPR002639">
    <property type="entry name" value="UreF"/>
</dbReference>
<evidence type="ECO:0000256" key="3">
    <source>
        <dbReference type="ARBA" id="ARBA00046339"/>
    </source>
</evidence>
<dbReference type="PIRSF" id="PIRSF009467">
    <property type="entry name" value="Ureas_acces_UreF"/>
    <property type="match status" value="1"/>
</dbReference>
<evidence type="ECO:0000313" key="4">
    <source>
        <dbReference type="EMBL" id="KAJ8020800.1"/>
    </source>
</evidence>
<dbReference type="Proteomes" id="UP001152320">
    <property type="component" value="Chromosome 22"/>
</dbReference>
<dbReference type="HAMAP" id="MF_01385">
    <property type="entry name" value="UreF"/>
    <property type="match status" value="1"/>
</dbReference>